<feature type="domain" description="Fumarylacetoacetase-like C-terminal" evidence="2">
    <location>
        <begin position="27"/>
        <end position="228"/>
    </location>
</feature>
<dbReference type="EMBL" id="FONH01000010">
    <property type="protein sequence ID" value="SFF23619.1"/>
    <property type="molecule type" value="Genomic_DNA"/>
</dbReference>
<dbReference type="SUPFAM" id="SSF56529">
    <property type="entry name" value="FAH"/>
    <property type="match status" value="1"/>
</dbReference>
<keyword evidence="3" id="KW-0378">Hydrolase</keyword>
<evidence type="ECO:0000313" key="4">
    <source>
        <dbReference type="Proteomes" id="UP000199477"/>
    </source>
</evidence>
<organism evidence="3 4">
    <name type="scientific">Dyella marensis</name>
    <dbReference type="NCBI Taxonomy" id="500610"/>
    <lineage>
        <taxon>Bacteria</taxon>
        <taxon>Pseudomonadati</taxon>
        <taxon>Pseudomonadota</taxon>
        <taxon>Gammaproteobacteria</taxon>
        <taxon>Lysobacterales</taxon>
        <taxon>Rhodanobacteraceae</taxon>
        <taxon>Dyella</taxon>
    </lineage>
</organism>
<sequence>MSYVIPAPLQPSLPVYGSDQRFPVRRVFCIGRNYAEHAREMGATVEKDTPLFFCKPADAIVTDGADVPYPQATADLHHEVEMVVALGAGGRDIPAENAGSLVWGYGVGLDLTRRDLQAVAKAKSHPWDVAKGFDHSAPVSALRPAAEARLSAGTGLSLAVNGTVRQQATLGEMVHDVANIIAILSTLFELKAGDLIFTGTPAGVAALQRGDSFHAALEGIATLDGRIV</sequence>
<keyword evidence="1" id="KW-0479">Metal-binding</keyword>
<dbReference type="Gene3D" id="3.90.850.10">
    <property type="entry name" value="Fumarylacetoacetase-like, C-terminal domain"/>
    <property type="match status" value="1"/>
</dbReference>
<name>A0A1I2H2U5_9GAMM</name>
<protein>
    <submittedName>
        <fullName evidence="3">Fumarylpyruvate hydrolase</fullName>
    </submittedName>
</protein>
<dbReference type="RefSeq" id="WP_026633788.1">
    <property type="nucleotide sequence ID" value="NZ_FONH01000010.1"/>
</dbReference>
<dbReference type="AlphaFoldDB" id="A0A1I2H2U5"/>
<evidence type="ECO:0000313" key="3">
    <source>
        <dbReference type="EMBL" id="SFF23619.1"/>
    </source>
</evidence>
<evidence type="ECO:0000259" key="2">
    <source>
        <dbReference type="Pfam" id="PF01557"/>
    </source>
</evidence>
<gene>
    <name evidence="3" type="ORF">SAMN02799615_02851</name>
</gene>
<dbReference type="PANTHER" id="PTHR11820:SF90">
    <property type="entry name" value="FLUTATHIONE S-TRANSFERASE"/>
    <property type="match status" value="1"/>
</dbReference>
<reference evidence="4" key="1">
    <citation type="submission" date="2016-10" db="EMBL/GenBank/DDBJ databases">
        <authorList>
            <person name="Varghese N."/>
            <person name="Submissions S."/>
        </authorList>
    </citation>
    <scope>NUCLEOTIDE SEQUENCE [LARGE SCALE GENOMIC DNA]</scope>
    <source>
        <strain evidence="4">UNC178MFTsu3.1</strain>
    </source>
</reference>
<dbReference type="InterPro" id="IPR036663">
    <property type="entry name" value="Fumarylacetoacetase_C_sf"/>
</dbReference>
<accession>A0A1I2H2U5</accession>
<dbReference type="GO" id="GO:0018773">
    <property type="term" value="F:acetylpyruvate hydrolase activity"/>
    <property type="evidence" value="ECO:0007669"/>
    <property type="project" value="TreeGrafter"/>
</dbReference>
<dbReference type="PANTHER" id="PTHR11820">
    <property type="entry name" value="ACYLPYRUVASE"/>
    <property type="match status" value="1"/>
</dbReference>
<dbReference type="InterPro" id="IPR011234">
    <property type="entry name" value="Fumarylacetoacetase-like_C"/>
</dbReference>
<proteinExistence type="predicted"/>
<dbReference type="Proteomes" id="UP000199477">
    <property type="component" value="Unassembled WGS sequence"/>
</dbReference>
<keyword evidence="3" id="KW-0670">Pyruvate</keyword>
<keyword evidence="4" id="KW-1185">Reference proteome</keyword>
<evidence type="ECO:0000256" key="1">
    <source>
        <dbReference type="ARBA" id="ARBA00022723"/>
    </source>
</evidence>
<dbReference type="STRING" id="500610.SAMN02799615_02851"/>
<dbReference type="Pfam" id="PF01557">
    <property type="entry name" value="FAA_hydrolase"/>
    <property type="match status" value="1"/>
</dbReference>
<dbReference type="GO" id="GO:0046872">
    <property type="term" value="F:metal ion binding"/>
    <property type="evidence" value="ECO:0007669"/>
    <property type="project" value="UniProtKB-KW"/>
</dbReference>